<keyword evidence="2" id="KW-1185">Reference proteome</keyword>
<dbReference type="InterPro" id="IPR016024">
    <property type="entry name" value="ARM-type_fold"/>
</dbReference>
<accession>A0ABP6LW70</accession>
<dbReference type="CDD" id="cd06561">
    <property type="entry name" value="AlkD_like"/>
    <property type="match status" value="1"/>
</dbReference>
<name>A0ABP6LW70_9MICC</name>
<dbReference type="EMBL" id="BAAAVT010000009">
    <property type="protein sequence ID" value="GAA3063811.1"/>
    <property type="molecule type" value="Genomic_DNA"/>
</dbReference>
<evidence type="ECO:0008006" key="3">
    <source>
        <dbReference type="Google" id="ProtNLM"/>
    </source>
</evidence>
<reference evidence="2" key="1">
    <citation type="journal article" date="2019" name="Int. J. Syst. Evol. Microbiol.">
        <title>The Global Catalogue of Microorganisms (GCM) 10K type strain sequencing project: providing services to taxonomists for standard genome sequencing and annotation.</title>
        <authorList>
            <consortium name="The Broad Institute Genomics Platform"/>
            <consortium name="The Broad Institute Genome Sequencing Center for Infectious Disease"/>
            <person name="Wu L."/>
            <person name="Ma J."/>
        </authorList>
    </citation>
    <scope>NUCLEOTIDE SEQUENCE [LARGE SCALE GENOMIC DNA]</scope>
    <source>
        <strain evidence="2">JCM 14309</strain>
    </source>
</reference>
<dbReference type="PANTHER" id="PTHR34070:SF1">
    <property type="entry name" value="DNA ALKYLATION REPAIR PROTEIN"/>
    <property type="match status" value="1"/>
</dbReference>
<organism evidence="1 2">
    <name type="scientific">Nesterenkonia aethiopica</name>
    <dbReference type="NCBI Taxonomy" id="269144"/>
    <lineage>
        <taxon>Bacteria</taxon>
        <taxon>Bacillati</taxon>
        <taxon>Actinomycetota</taxon>
        <taxon>Actinomycetes</taxon>
        <taxon>Micrococcales</taxon>
        <taxon>Micrococcaceae</taxon>
        <taxon>Nesterenkonia</taxon>
    </lineage>
</organism>
<protein>
    <recommendedName>
        <fullName evidence="3">HEAT repeat domain-containing protein</fullName>
    </recommendedName>
</protein>
<sequence>MGEEERMSHDVEEILTELQQLAEDEEWEKTRRRVPEELEIVGVRMKHVFDLAARVERQRQPVGDLVPQLLTCPDYERRMVGISILDFRARRRLTAQERAELAGIYLDHHDQLVVWDLVDRAAPRVIGAHLSLDHPPEARRAQLVALADSPDPMRRRTAVTATFWMVRQGDCDDALHLAERLAADTSERVAQPIGTALREVGKVDQDRLVAFLREQASRLQRVSIRFAVERLPQELREEFVPPRR</sequence>
<dbReference type="SUPFAM" id="SSF48371">
    <property type="entry name" value="ARM repeat"/>
    <property type="match status" value="1"/>
</dbReference>
<proteinExistence type="predicted"/>
<gene>
    <name evidence="1" type="ORF">GCM10010529_16200</name>
</gene>
<dbReference type="Proteomes" id="UP001500236">
    <property type="component" value="Unassembled WGS sequence"/>
</dbReference>
<dbReference type="InterPro" id="IPR014825">
    <property type="entry name" value="DNA_alkylation"/>
</dbReference>
<dbReference type="PANTHER" id="PTHR34070">
    <property type="entry name" value="ARMADILLO-TYPE FOLD"/>
    <property type="match status" value="1"/>
</dbReference>
<evidence type="ECO:0000313" key="1">
    <source>
        <dbReference type="EMBL" id="GAA3063811.1"/>
    </source>
</evidence>
<dbReference type="Gene3D" id="1.25.10.90">
    <property type="match status" value="1"/>
</dbReference>
<evidence type="ECO:0000313" key="2">
    <source>
        <dbReference type="Proteomes" id="UP001500236"/>
    </source>
</evidence>
<dbReference type="Pfam" id="PF08713">
    <property type="entry name" value="DNA_alkylation"/>
    <property type="match status" value="1"/>
</dbReference>
<comment type="caution">
    <text evidence="1">The sequence shown here is derived from an EMBL/GenBank/DDBJ whole genome shotgun (WGS) entry which is preliminary data.</text>
</comment>